<dbReference type="KEGG" id="mng:MNEG_8344"/>
<evidence type="ECO:0000256" key="5">
    <source>
        <dbReference type="ARBA" id="ARBA00022989"/>
    </source>
</evidence>
<dbReference type="GO" id="GO:0072546">
    <property type="term" value="C:EMC complex"/>
    <property type="evidence" value="ECO:0007669"/>
    <property type="project" value="TreeGrafter"/>
</dbReference>
<dbReference type="OrthoDB" id="6745403at2759"/>
<keyword evidence="9" id="KW-1185">Reference proteome</keyword>
<keyword evidence="4 7" id="KW-0812">Transmembrane</keyword>
<reference evidence="8 9" key="1">
    <citation type="journal article" date="2013" name="BMC Genomics">
        <title>Reconstruction of the lipid metabolism for the microalga Monoraphidium neglectum from its genome sequence reveals characteristics suitable for biofuel production.</title>
        <authorList>
            <person name="Bogen C."/>
            <person name="Al-Dilaimi A."/>
            <person name="Albersmeier A."/>
            <person name="Wichmann J."/>
            <person name="Grundmann M."/>
            <person name="Rupp O."/>
            <person name="Lauersen K.J."/>
            <person name="Blifernez-Klassen O."/>
            <person name="Kalinowski J."/>
            <person name="Goesmann A."/>
            <person name="Mussgnug J.H."/>
            <person name="Kruse O."/>
        </authorList>
    </citation>
    <scope>NUCLEOTIDE SEQUENCE [LARGE SCALE GENOMIC DNA]</scope>
    <source>
        <strain evidence="8 9">SAG 48.87</strain>
    </source>
</reference>
<organism evidence="8 9">
    <name type="scientific">Monoraphidium neglectum</name>
    <dbReference type="NCBI Taxonomy" id="145388"/>
    <lineage>
        <taxon>Eukaryota</taxon>
        <taxon>Viridiplantae</taxon>
        <taxon>Chlorophyta</taxon>
        <taxon>core chlorophytes</taxon>
        <taxon>Chlorophyceae</taxon>
        <taxon>CS clade</taxon>
        <taxon>Sphaeropleales</taxon>
        <taxon>Selenastraceae</taxon>
        <taxon>Monoraphidium</taxon>
    </lineage>
</organism>
<keyword evidence="5 7" id="KW-1133">Transmembrane helix</keyword>
<dbReference type="InterPro" id="IPR002809">
    <property type="entry name" value="EMC3/TMCO1"/>
</dbReference>
<dbReference type="PANTHER" id="PTHR13116">
    <property type="entry name" value="ER MEMBRANE PROTEIN COMPLEX SUBUNIT 3"/>
    <property type="match status" value="1"/>
</dbReference>
<protein>
    <recommendedName>
        <fullName evidence="3">ER membrane protein complex subunit 3</fullName>
    </recommendedName>
</protein>
<evidence type="ECO:0000256" key="4">
    <source>
        <dbReference type="ARBA" id="ARBA00022692"/>
    </source>
</evidence>
<dbReference type="PANTHER" id="PTHR13116:SF5">
    <property type="entry name" value="ER MEMBRANE PROTEIN COMPLEX SUBUNIT 3"/>
    <property type="match status" value="1"/>
</dbReference>
<dbReference type="SMART" id="SM01415">
    <property type="entry name" value="DUF106"/>
    <property type="match status" value="1"/>
</dbReference>
<proteinExistence type="inferred from homology"/>
<dbReference type="AlphaFoldDB" id="A0A0D2MZU8"/>
<evidence type="ECO:0000313" key="8">
    <source>
        <dbReference type="EMBL" id="KIY99615.1"/>
    </source>
</evidence>
<evidence type="ECO:0000313" key="9">
    <source>
        <dbReference type="Proteomes" id="UP000054498"/>
    </source>
</evidence>
<dbReference type="EMBL" id="KK101794">
    <property type="protein sequence ID" value="KIY99615.1"/>
    <property type="molecule type" value="Genomic_DNA"/>
</dbReference>
<dbReference type="Proteomes" id="UP000054498">
    <property type="component" value="Unassembled WGS sequence"/>
</dbReference>
<name>A0A0D2MZU8_9CHLO</name>
<dbReference type="InterPro" id="IPR008568">
    <property type="entry name" value="EMC3"/>
</dbReference>
<evidence type="ECO:0000256" key="3">
    <source>
        <dbReference type="ARBA" id="ARBA00020822"/>
    </source>
</evidence>
<comment type="similarity">
    <text evidence="2">Belongs to the EMC3 family.</text>
</comment>
<keyword evidence="6 7" id="KW-0472">Membrane</keyword>
<comment type="subcellular location">
    <subcellularLocation>
        <location evidence="1">Membrane</location>
        <topology evidence="1">Multi-pass membrane protein</topology>
    </subcellularLocation>
</comment>
<feature type="transmembrane region" description="Helical" evidence="7">
    <location>
        <begin position="16"/>
        <end position="32"/>
    </location>
</feature>
<dbReference type="STRING" id="145388.A0A0D2MZU8"/>
<evidence type="ECO:0000256" key="6">
    <source>
        <dbReference type="ARBA" id="ARBA00023136"/>
    </source>
</evidence>
<accession>A0A0D2MZU8</accession>
<dbReference type="Pfam" id="PF01956">
    <property type="entry name" value="EMC3_TMCO1"/>
    <property type="match status" value="1"/>
</dbReference>
<dbReference type="RefSeq" id="XP_013898635.1">
    <property type="nucleotide sequence ID" value="XM_014043181.1"/>
</dbReference>
<evidence type="ECO:0000256" key="7">
    <source>
        <dbReference type="SAM" id="Phobius"/>
    </source>
</evidence>
<evidence type="ECO:0000256" key="2">
    <source>
        <dbReference type="ARBA" id="ARBA00005376"/>
    </source>
</evidence>
<evidence type="ECO:0000256" key="1">
    <source>
        <dbReference type="ARBA" id="ARBA00004141"/>
    </source>
</evidence>
<dbReference type="GO" id="GO:0034975">
    <property type="term" value="P:protein folding in endoplasmic reticulum"/>
    <property type="evidence" value="ECO:0007669"/>
    <property type="project" value="TreeGrafter"/>
</dbReference>
<dbReference type="GeneID" id="25741220"/>
<gene>
    <name evidence="8" type="ORF">MNEG_8344</name>
</gene>
<sequence>MARPHLLVLDSDVRDWVFVPLTLFIVLMKLVMQYMHQAMAAAPPPDKELPEVREMQAAARSGRVRQLGNWLPEGALRMRKDFFADKDSGLFSAKPQTRAMHEAMVTDPSMMADMMKKNLTGMVPQASGRAYRYMMRTGGVPPAATEPGALRLGAAWLAARGDSGLRLALRGELCAVPDGQGLAAATC</sequence>